<dbReference type="EMBL" id="CP144052">
    <property type="protein sequence ID" value="WWD16402.1"/>
    <property type="molecule type" value="Genomic_DNA"/>
</dbReference>
<protein>
    <submittedName>
        <fullName evidence="1">Uncharacterized protein</fullName>
    </submittedName>
</protein>
<dbReference type="PANTHER" id="PTHR21329:SF3">
    <property type="entry name" value="PHOSPHATIDYLINOSITOL N-ACETYLGLUCOSAMINYLTRANSFERASE SUBUNIT Q"/>
    <property type="match status" value="1"/>
</dbReference>
<dbReference type="GO" id="GO:0016020">
    <property type="term" value="C:membrane"/>
    <property type="evidence" value="ECO:0007669"/>
    <property type="project" value="InterPro"/>
</dbReference>
<dbReference type="KEGG" id="ksn:43592209"/>
<dbReference type="RefSeq" id="XP_031857692.1">
    <property type="nucleotide sequence ID" value="XM_032008037.1"/>
</dbReference>
<dbReference type="OrthoDB" id="70250at2759"/>
<dbReference type="GO" id="GO:0005783">
    <property type="term" value="C:endoplasmic reticulum"/>
    <property type="evidence" value="ECO:0007669"/>
    <property type="project" value="TreeGrafter"/>
</dbReference>
<reference evidence="1" key="2">
    <citation type="submission" date="2024-01" db="EMBL/GenBank/DDBJ databases">
        <title>Comparative genomics of Cryptococcus and Kwoniella reveals pathogenesis evolution and contrasting modes of karyotype evolution via chromosome fusion or intercentromeric recombination.</title>
        <authorList>
            <person name="Coelho M.A."/>
            <person name="David-Palma M."/>
            <person name="Shea T."/>
            <person name="Bowers K."/>
            <person name="McGinley-Smith S."/>
            <person name="Mohammad A.W."/>
            <person name="Gnirke A."/>
            <person name="Yurkov A.M."/>
            <person name="Nowrousian M."/>
            <person name="Sun S."/>
            <person name="Cuomo C.A."/>
            <person name="Heitman J."/>
        </authorList>
    </citation>
    <scope>NUCLEOTIDE SEQUENCE</scope>
    <source>
        <strain evidence="1">CBS 12478</strain>
    </source>
</reference>
<proteinExistence type="predicted"/>
<dbReference type="Proteomes" id="UP000322225">
    <property type="component" value="Chromosome 2"/>
</dbReference>
<accession>A0A5M6BPE4</accession>
<dbReference type="AlphaFoldDB" id="A0A5M6BPE4"/>
<evidence type="ECO:0000313" key="2">
    <source>
        <dbReference type="Proteomes" id="UP000322225"/>
    </source>
</evidence>
<dbReference type="InterPro" id="IPR007720">
    <property type="entry name" value="PigQ/GPI1"/>
</dbReference>
<organism evidence="1 2">
    <name type="scientific">Kwoniella shandongensis</name>
    <dbReference type="NCBI Taxonomy" id="1734106"/>
    <lineage>
        <taxon>Eukaryota</taxon>
        <taxon>Fungi</taxon>
        <taxon>Dikarya</taxon>
        <taxon>Basidiomycota</taxon>
        <taxon>Agaricomycotina</taxon>
        <taxon>Tremellomycetes</taxon>
        <taxon>Tremellales</taxon>
        <taxon>Cryptococcaceae</taxon>
        <taxon>Kwoniella</taxon>
    </lineage>
</organism>
<sequence>MRVFWPTSGLKKHDGVVVGWRVEDTLCVVGIVEEWLAQGIDSDDDGMTTRVIENAPPLTTLGRARAHASRGEKSSTSIVTDEMTFWMADRKGVPSACSAEIELVLYTPPDPGRLRFLTLGRNTSKAGGGSRATQESYSIGAGDKGDDRTLEQVIRLINKSRAAQKTLHDIARKDTMQATRRNLAKPSVDTQAVSILSTTLLPLQVCAQTFINLASYNIANLPSLRESSCTVEQLCLRLQQALDGPQRFLGTREDVEIETWSERYMLFWNTVWLVVNDLILGYWMRIFILDTVQHFAPALVDLYSVYFVETPILALRWLNDWPVGLKLNTPLSQFFCTSLGSLIQKWGEFVTPLLGDIIYTSLVILAASSLGGLTLSLSILGDCFSLLTLHLYVCYRGMKLVYAWQVDSLGGLWNLFRGKRWNVLRQRTDSYEYDVDQLFLGTLLFTVSAFLFPTVLTYAALFVVFRLLIVVAQRTIGIAVTALNAFPLFELMLRVKEPSRLPAGIHMRLVRMKDDSPAPETGVRITHALEIRNSPKSIGDILRR</sequence>
<name>A0A5M6BPE4_9TREE</name>
<gene>
    <name evidence="1" type="ORF">CI109_100828</name>
</gene>
<evidence type="ECO:0000313" key="1">
    <source>
        <dbReference type="EMBL" id="WWD16402.1"/>
    </source>
</evidence>
<keyword evidence="2" id="KW-1185">Reference proteome</keyword>
<reference evidence="1" key="1">
    <citation type="submission" date="2017-08" db="EMBL/GenBank/DDBJ databases">
        <authorList>
            <person name="Cuomo C."/>
            <person name="Billmyre B."/>
            <person name="Heitman J."/>
        </authorList>
    </citation>
    <scope>NUCLEOTIDE SEQUENCE</scope>
    <source>
        <strain evidence="1">CBS 12478</strain>
    </source>
</reference>
<dbReference type="GeneID" id="43592209"/>
<dbReference type="PANTHER" id="PTHR21329">
    <property type="entry name" value="PHOSPHATIDYLINOSITOL N-ACETYLGLUCOSAMINYLTRANSFERASE SUBUNIT Q-RELATED"/>
    <property type="match status" value="1"/>
</dbReference>
<dbReference type="Pfam" id="PF05024">
    <property type="entry name" value="Gpi1"/>
    <property type="match status" value="1"/>
</dbReference>
<dbReference type="GO" id="GO:0006506">
    <property type="term" value="P:GPI anchor biosynthetic process"/>
    <property type="evidence" value="ECO:0007669"/>
    <property type="project" value="InterPro"/>
</dbReference>